<proteinExistence type="predicted"/>
<dbReference type="AlphaFoldDB" id="A0A5N3ZY81"/>
<comment type="caution">
    <text evidence="1">The sequence shown here is derived from an EMBL/GenBank/DDBJ whole genome shotgun (WGS) entry which is preliminary data.</text>
</comment>
<dbReference type="InParanoid" id="A0A5N3ZY81"/>
<evidence type="ECO:0000313" key="1">
    <source>
        <dbReference type="EMBL" id="KAB0790020.1"/>
    </source>
</evidence>
<dbReference type="Proteomes" id="UP000327044">
    <property type="component" value="Unassembled WGS sequence"/>
</dbReference>
<evidence type="ECO:0000313" key="2">
    <source>
        <dbReference type="Proteomes" id="UP000327044"/>
    </source>
</evidence>
<sequence>MYDRVLSDTTNNYAEAAHRRMQTELGMDLWKFIYRLKKIQHGRDLAIAGRQPDKKLNKYLRGDQNIKNIVQDFRNRNIVDYLKCLTHNYQMDPDFLVLY</sequence>
<name>A0A5N3ZY81_PHOPY</name>
<organism evidence="1 2">
    <name type="scientific">Photinus pyralis</name>
    <name type="common">Common eastern firefly</name>
    <name type="synonym">Lampyris pyralis</name>
    <dbReference type="NCBI Taxonomy" id="7054"/>
    <lineage>
        <taxon>Eukaryota</taxon>
        <taxon>Metazoa</taxon>
        <taxon>Ecdysozoa</taxon>
        <taxon>Arthropoda</taxon>
        <taxon>Hexapoda</taxon>
        <taxon>Insecta</taxon>
        <taxon>Pterygota</taxon>
        <taxon>Neoptera</taxon>
        <taxon>Endopterygota</taxon>
        <taxon>Coleoptera</taxon>
        <taxon>Polyphaga</taxon>
        <taxon>Elateriformia</taxon>
        <taxon>Elateroidea</taxon>
        <taxon>Lampyridae</taxon>
        <taxon>Lampyrinae</taxon>
        <taxon>Photinus</taxon>
    </lineage>
</organism>
<reference evidence="1 2" key="1">
    <citation type="journal article" date="2018" name="Elife">
        <title>Firefly genomes illuminate parallel origins of bioluminescence in beetles.</title>
        <authorList>
            <person name="Fallon T.R."/>
            <person name="Lower S.E."/>
            <person name="Chang C.H."/>
            <person name="Bessho-Uehara M."/>
            <person name="Martin G.J."/>
            <person name="Bewick A.J."/>
            <person name="Behringer M."/>
            <person name="Debat H.J."/>
            <person name="Wong I."/>
            <person name="Day J.C."/>
            <person name="Suvorov A."/>
            <person name="Silva C.J."/>
            <person name="Stanger-Hall K.F."/>
            <person name="Hall D.W."/>
            <person name="Schmitz R.J."/>
            <person name="Nelson D.R."/>
            <person name="Lewis S.M."/>
            <person name="Shigenobu S."/>
            <person name="Bybee S.M."/>
            <person name="Larracuente A.M."/>
            <person name="Oba Y."/>
            <person name="Weng J.K."/>
        </authorList>
    </citation>
    <scope>NUCLEOTIDE SEQUENCE [LARGE SCALE GENOMIC DNA]</scope>
    <source>
        <strain evidence="1">1611_PpyrPB1</strain>
        <tissue evidence="1">Whole body</tissue>
    </source>
</reference>
<dbReference type="EMBL" id="VVIM01002059">
    <property type="protein sequence ID" value="KAB0790020.1"/>
    <property type="molecule type" value="Genomic_DNA"/>
</dbReference>
<accession>A0A5N3ZY81</accession>
<keyword evidence="2" id="KW-1185">Reference proteome</keyword>
<gene>
    <name evidence="1" type="ORF">PPYR_15689</name>
</gene>
<protein>
    <submittedName>
        <fullName evidence="1">Uncharacterized protein</fullName>
    </submittedName>
</protein>